<proteinExistence type="predicted"/>
<sequence length="141" mass="15639">MKGFQATHPSNNEGFRKTEADDNAGFRRTNRPQDTSQPTLLSLVVQDLQCGKSPYAIAQSRRVPLDFVKLSLDWLQDHPQVNGTDIAFVSVAACNQGACDPNPDSLICVGCPLLPAAIKRERSIPHHLWKSIASKVFKRRD</sequence>
<dbReference type="OrthoDB" id="3239777at2"/>
<accession>A0A261FAJ1</accession>
<keyword evidence="3" id="KW-1185">Reference proteome</keyword>
<evidence type="ECO:0000256" key="1">
    <source>
        <dbReference type="SAM" id="MobiDB-lite"/>
    </source>
</evidence>
<organism evidence="2 3">
    <name type="scientific">Aeriscardovia aeriphila</name>
    <dbReference type="NCBI Taxonomy" id="218139"/>
    <lineage>
        <taxon>Bacteria</taxon>
        <taxon>Bacillati</taxon>
        <taxon>Actinomycetota</taxon>
        <taxon>Actinomycetes</taxon>
        <taxon>Bifidobacteriales</taxon>
        <taxon>Bifidobacteriaceae</taxon>
        <taxon>Aeriscardovia</taxon>
    </lineage>
</organism>
<comment type="caution">
    <text evidence="2">The sequence shown here is derived from an EMBL/GenBank/DDBJ whole genome shotgun (WGS) entry which is preliminary data.</text>
</comment>
<name>A0A261FAJ1_9BIFI</name>
<evidence type="ECO:0000313" key="2">
    <source>
        <dbReference type="EMBL" id="OZG56108.1"/>
    </source>
</evidence>
<feature type="region of interest" description="Disordered" evidence="1">
    <location>
        <begin position="1"/>
        <end position="38"/>
    </location>
</feature>
<dbReference type="RefSeq" id="WP_094689673.1">
    <property type="nucleotide sequence ID" value="NZ_JACBYZ010000001.1"/>
</dbReference>
<reference evidence="2 3" key="1">
    <citation type="journal article" date="2017" name="BMC Genomics">
        <title>Comparative genomic and phylogenomic analyses of the Bifidobacteriaceae family.</title>
        <authorList>
            <person name="Lugli G.A."/>
            <person name="Milani C."/>
            <person name="Turroni F."/>
            <person name="Duranti S."/>
            <person name="Mancabelli L."/>
            <person name="Mangifesta M."/>
            <person name="Ferrario C."/>
            <person name="Modesto M."/>
            <person name="Mattarelli P."/>
            <person name="Jiri K."/>
            <person name="van Sinderen D."/>
            <person name="Ventura M."/>
        </authorList>
    </citation>
    <scope>NUCLEOTIDE SEQUENCE [LARGE SCALE GENOMIC DNA]</scope>
    <source>
        <strain evidence="2 3">LMG 21773</strain>
    </source>
</reference>
<dbReference type="EMBL" id="MWWU01000002">
    <property type="protein sequence ID" value="OZG56108.1"/>
    <property type="molecule type" value="Genomic_DNA"/>
</dbReference>
<evidence type="ECO:0000313" key="3">
    <source>
        <dbReference type="Proteomes" id="UP000228976"/>
    </source>
</evidence>
<protein>
    <submittedName>
        <fullName evidence="2">Uncharacterized protein</fullName>
    </submittedName>
</protein>
<dbReference type="Proteomes" id="UP000228976">
    <property type="component" value="Unassembled WGS sequence"/>
</dbReference>
<gene>
    <name evidence="2" type="ORF">AEAE_0596</name>
</gene>
<dbReference type="AlphaFoldDB" id="A0A261FAJ1"/>